<dbReference type="RefSeq" id="WP_011648187.1">
    <property type="nucleotide sequence ID" value="NZ_ARYI01000021.1"/>
</dbReference>
<dbReference type="PATRIC" id="fig|1280951.3.peg.3349"/>
<protein>
    <submittedName>
        <fullName evidence="2">Putative lipoprotein</fullName>
    </submittedName>
</protein>
<feature type="signal peptide" evidence="1">
    <location>
        <begin position="1"/>
        <end position="17"/>
    </location>
</feature>
<reference evidence="2 3" key="1">
    <citation type="submission" date="2013-04" db="EMBL/GenBank/DDBJ databases">
        <title>Hyphomonas hirschiana VP5 Genome Sequencing.</title>
        <authorList>
            <person name="Lai Q."/>
            <person name="Shao Z."/>
        </authorList>
    </citation>
    <scope>NUCLEOTIDE SEQUENCE [LARGE SCALE GENOMIC DNA]</scope>
    <source>
        <strain evidence="2 3">VP5</strain>
    </source>
</reference>
<dbReference type="Proteomes" id="UP000025061">
    <property type="component" value="Unassembled WGS sequence"/>
</dbReference>
<dbReference type="EMBL" id="ARYI01000021">
    <property type="protein sequence ID" value="KCZ86914.1"/>
    <property type="molecule type" value="Genomic_DNA"/>
</dbReference>
<name>A0A059F8I8_9PROT</name>
<evidence type="ECO:0000313" key="2">
    <source>
        <dbReference type="EMBL" id="KCZ86914.1"/>
    </source>
</evidence>
<keyword evidence="3" id="KW-1185">Reference proteome</keyword>
<organism evidence="2 3">
    <name type="scientific">Hyphomonas hirschiana VP5</name>
    <dbReference type="NCBI Taxonomy" id="1280951"/>
    <lineage>
        <taxon>Bacteria</taxon>
        <taxon>Pseudomonadati</taxon>
        <taxon>Pseudomonadota</taxon>
        <taxon>Alphaproteobacteria</taxon>
        <taxon>Hyphomonadales</taxon>
        <taxon>Hyphomonadaceae</taxon>
        <taxon>Hyphomonas</taxon>
    </lineage>
</organism>
<evidence type="ECO:0000313" key="3">
    <source>
        <dbReference type="Proteomes" id="UP000025061"/>
    </source>
</evidence>
<keyword evidence="1" id="KW-0732">Signal</keyword>
<evidence type="ECO:0000256" key="1">
    <source>
        <dbReference type="SAM" id="SignalP"/>
    </source>
</evidence>
<sequence length="151" mass="15811">MRTFLISIACAGLAACSAGDPSALTASLQSDPPGPGHEIGGSVDSVDYDASSGTVTISGWHMFTPETKQQDLKVYADTAVSVASVSRFERPDVVDAVGNEDLKDAGFTLVLKTDPGAPLTELCISMTDKHYGARILHPVSREQVRCASVGQ</sequence>
<comment type="caution">
    <text evidence="2">The sequence shown here is derived from an EMBL/GenBank/DDBJ whole genome shotgun (WGS) entry which is preliminary data.</text>
</comment>
<feature type="chain" id="PRO_5001577066" evidence="1">
    <location>
        <begin position="18"/>
        <end position="151"/>
    </location>
</feature>
<keyword evidence="2" id="KW-0449">Lipoprotein</keyword>
<proteinExistence type="predicted"/>
<gene>
    <name evidence="2" type="ORF">HHI_16617</name>
</gene>
<accession>A0A059F8I8</accession>
<dbReference type="AlphaFoldDB" id="A0A059F8I8"/>
<dbReference type="PROSITE" id="PS51257">
    <property type="entry name" value="PROKAR_LIPOPROTEIN"/>
    <property type="match status" value="1"/>
</dbReference>